<dbReference type="AlphaFoldDB" id="A0A068VHS6"/>
<proteinExistence type="predicted"/>
<evidence type="ECO:0008006" key="3">
    <source>
        <dbReference type="Google" id="ProtNLM"/>
    </source>
</evidence>
<dbReference type="OrthoDB" id="196131at2759"/>
<dbReference type="Proteomes" id="UP000295252">
    <property type="component" value="Chromosome I"/>
</dbReference>
<protein>
    <recommendedName>
        <fullName evidence="3">Helicase C-terminal domain-containing protein</fullName>
    </recommendedName>
</protein>
<gene>
    <name evidence="1" type="ORF">GSCOC_T00005540001</name>
</gene>
<evidence type="ECO:0000313" key="1">
    <source>
        <dbReference type="EMBL" id="CDP19193.1"/>
    </source>
</evidence>
<dbReference type="InParanoid" id="A0A068VHS6"/>
<keyword evidence="2" id="KW-1185">Reference proteome</keyword>
<dbReference type="InterPro" id="IPR027417">
    <property type="entry name" value="P-loop_NTPase"/>
</dbReference>
<dbReference type="Gramene" id="CDP19193">
    <property type="protein sequence ID" value="CDP19193"/>
    <property type="gene ID" value="GSCOC_T00005540001"/>
</dbReference>
<name>A0A068VHS6_COFCA</name>
<evidence type="ECO:0000313" key="2">
    <source>
        <dbReference type="Proteomes" id="UP000295252"/>
    </source>
</evidence>
<dbReference type="EMBL" id="HG739460">
    <property type="protein sequence ID" value="CDP19193.1"/>
    <property type="molecule type" value="Genomic_DNA"/>
</dbReference>
<sequence length="112" mass="12354">MEDYVHRIGRTCRAGSSGRATSFYTDRDMYLVAQIKKAIVDVESGNTVSYATGKVARRMEKEAAAAHKEARIALSKVSLLGTAPLNVEDKYKHMIFPAMARKEGAADDAWDD</sequence>
<dbReference type="PhylomeDB" id="A0A068VHS6"/>
<dbReference type="Gene3D" id="3.40.50.300">
    <property type="entry name" value="P-loop containing nucleotide triphosphate hydrolases"/>
    <property type="match status" value="1"/>
</dbReference>
<dbReference type="STRING" id="49390.A0A068VHS6"/>
<organism evidence="1 2">
    <name type="scientific">Coffea canephora</name>
    <name type="common">Robusta coffee</name>
    <dbReference type="NCBI Taxonomy" id="49390"/>
    <lineage>
        <taxon>Eukaryota</taxon>
        <taxon>Viridiplantae</taxon>
        <taxon>Streptophyta</taxon>
        <taxon>Embryophyta</taxon>
        <taxon>Tracheophyta</taxon>
        <taxon>Spermatophyta</taxon>
        <taxon>Magnoliopsida</taxon>
        <taxon>eudicotyledons</taxon>
        <taxon>Gunneridae</taxon>
        <taxon>Pentapetalae</taxon>
        <taxon>asterids</taxon>
        <taxon>lamiids</taxon>
        <taxon>Gentianales</taxon>
        <taxon>Rubiaceae</taxon>
        <taxon>Ixoroideae</taxon>
        <taxon>Gardenieae complex</taxon>
        <taxon>Bertiereae - Coffeeae clade</taxon>
        <taxon>Coffeeae</taxon>
        <taxon>Coffea</taxon>
    </lineage>
</organism>
<dbReference type="SUPFAM" id="SSF52540">
    <property type="entry name" value="P-loop containing nucleoside triphosphate hydrolases"/>
    <property type="match status" value="1"/>
</dbReference>
<reference evidence="2" key="1">
    <citation type="journal article" date="2014" name="Science">
        <title>The coffee genome provides insight into the convergent evolution of caffeine biosynthesis.</title>
        <authorList>
            <person name="Denoeud F."/>
            <person name="Carretero-Paulet L."/>
            <person name="Dereeper A."/>
            <person name="Droc G."/>
            <person name="Guyot R."/>
            <person name="Pietrella M."/>
            <person name="Zheng C."/>
            <person name="Alberti A."/>
            <person name="Anthony F."/>
            <person name="Aprea G."/>
            <person name="Aury J.M."/>
            <person name="Bento P."/>
            <person name="Bernard M."/>
            <person name="Bocs S."/>
            <person name="Campa C."/>
            <person name="Cenci A."/>
            <person name="Combes M.C."/>
            <person name="Crouzillat D."/>
            <person name="Da Silva C."/>
            <person name="Daddiego L."/>
            <person name="De Bellis F."/>
            <person name="Dussert S."/>
            <person name="Garsmeur O."/>
            <person name="Gayraud T."/>
            <person name="Guignon V."/>
            <person name="Jahn K."/>
            <person name="Jamilloux V."/>
            <person name="Joet T."/>
            <person name="Labadie K."/>
            <person name="Lan T."/>
            <person name="Leclercq J."/>
            <person name="Lepelley M."/>
            <person name="Leroy T."/>
            <person name="Li L.T."/>
            <person name="Librado P."/>
            <person name="Lopez L."/>
            <person name="Munoz A."/>
            <person name="Noel B."/>
            <person name="Pallavicini A."/>
            <person name="Perrotta G."/>
            <person name="Poncet V."/>
            <person name="Pot D."/>
            <person name="Priyono X."/>
            <person name="Rigoreau M."/>
            <person name="Rouard M."/>
            <person name="Rozas J."/>
            <person name="Tranchant-Dubreuil C."/>
            <person name="VanBuren R."/>
            <person name="Zhang Q."/>
            <person name="Andrade A.C."/>
            <person name="Argout X."/>
            <person name="Bertrand B."/>
            <person name="de Kochko A."/>
            <person name="Graziosi G."/>
            <person name="Henry R.J."/>
            <person name="Jayarama X."/>
            <person name="Ming R."/>
            <person name="Nagai C."/>
            <person name="Rounsley S."/>
            <person name="Sankoff D."/>
            <person name="Giuliano G."/>
            <person name="Albert V.A."/>
            <person name="Wincker P."/>
            <person name="Lashermes P."/>
        </authorList>
    </citation>
    <scope>NUCLEOTIDE SEQUENCE [LARGE SCALE GENOMIC DNA]</scope>
    <source>
        <strain evidence="2">cv. DH200-94</strain>
    </source>
</reference>
<accession>A0A068VHS6</accession>